<feature type="chain" id="PRO_5043319112" description="Serine hydrolase" evidence="1">
    <location>
        <begin position="16"/>
        <end position="257"/>
    </location>
</feature>
<accession>A0AAW5HYP2</accession>
<dbReference type="Proteomes" id="UP001205920">
    <property type="component" value="Unassembled WGS sequence"/>
</dbReference>
<dbReference type="SUPFAM" id="SSF56601">
    <property type="entry name" value="beta-lactamase/transpeptidase-like"/>
    <property type="match status" value="1"/>
</dbReference>
<organism evidence="2 3">
    <name type="scientific">Corynebacterium lipophilum</name>
    <dbReference type="NCBI Taxonomy" id="2804918"/>
    <lineage>
        <taxon>Bacteria</taxon>
        <taxon>Bacillati</taxon>
        <taxon>Actinomycetota</taxon>
        <taxon>Actinomycetes</taxon>
        <taxon>Mycobacteriales</taxon>
        <taxon>Corynebacteriaceae</taxon>
        <taxon>Corynebacterium</taxon>
    </lineage>
</organism>
<keyword evidence="1" id="KW-0732">Signal</keyword>
<gene>
    <name evidence="2" type="ORF">JMN37_06455</name>
</gene>
<keyword evidence="3" id="KW-1185">Reference proteome</keyword>
<protein>
    <recommendedName>
        <fullName evidence="4">Serine hydrolase</fullName>
    </recommendedName>
</protein>
<evidence type="ECO:0000313" key="2">
    <source>
        <dbReference type="EMBL" id="MCO6394617.1"/>
    </source>
</evidence>
<evidence type="ECO:0008006" key="4">
    <source>
        <dbReference type="Google" id="ProtNLM"/>
    </source>
</evidence>
<evidence type="ECO:0000313" key="3">
    <source>
        <dbReference type="Proteomes" id="UP001205920"/>
    </source>
</evidence>
<name>A0AAW5HYP2_9CORY</name>
<reference evidence="2 3" key="1">
    <citation type="submission" date="2021-01" db="EMBL/GenBank/DDBJ databases">
        <title>Identification and Characterization of Corynebacterium sp.</title>
        <authorList>
            <person name="Luo Q."/>
            <person name="Qu P."/>
            <person name="Chen Q."/>
        </authorList>
    </citation>
    <scope>NUCLEOTIDE SEQUENCE [LARGE SCALE GENOMIC DNA]</scope>
    <source>
        <strain evidence="2 3">MC-18</strain>
    </source>
</reference>
<proteinExistence type="predicted"/>
<sequence>MAFVLAVLVAPSASAISVRGDAASPRSAVAVVHAGGGVEASRNGWEARPALSLSKLYLGYWVLYHGAPRHKAMVEEMVRTSSDGIASVLDAAYPQAIDAIARDFKLSATQRRGNWGLASTSAVDVARFVQAIRHDPVAAPLLRGMAHAAPVAADGFPQNYGTSRLPGVQGTKFGWADDRRSSTATVSYGAGFAVAVLTYGDAHANTVDAQRAVDTSLLPGPSGGRKIVDMLPPQTPNEIKGLIPKHWEVPAGSSVPW</sequence>
<dbReference type="Gene3D" id="3.40.710.10">
    <property type="entry name" value="DD-peptidase/beta-lactamase superfamily"/>
    <property type="match status" value="1"/>
</dbReference>
<evidence type="ECO:0000256" key="1">
    <source>
        <dbReference type="SAM" id="SignalP"/>
    </source>
</evidence>
<dbReference type="EMBL" id="JAEUWV010000007">
    <property type="protein sequence ID" value="MCO6394617.1"/>
    <property type="molecule type" value="Genomic_DNA"/>
</dbReference>
<feature type="signal peptide" evidence="1">
    <location>
        <begin position="1"/>
        <end position="15"/>
    </location>
</feature>
<comment type="caution">
    <text evidence="2">The sequence shown here is derived from an EMBL/GenBank/DDBJ whole genome shotgun (WGS) entry which is preliminary data.</text>
</comment>
<dbReference type="AlphaFoldDB" id="A0AAW5HYP2"/>
<dbReference type="InterPro" id="IPR012338">
    <property type="entry name" value="Beta-lactam/transpept-like"/>
</dbReference>